<protein>
    <submittedName>
        <fullName evidence="1">Uncharacterized protein</fullName>
    </submittedName>
</protein>
<dbReference type="AlphaFoldDB" id="A0A218XH27"/>
<organism evidence="1 2">
    <name type="scientific">Punica granatum</name>
    <name type="common">Pomegranate</name>
    <dbReference type="NCBI Taxonomy" id="22663"/>
    <lineage>
        <taxon>Eukaryota</taxon>
        <taxon>Viridiplantae</taxon>
        <taxon>Streptophyta</taxon>
        <taxon>Embryophyta</taxon>
        <taxon>Tracheophyta</taxon>
        <taxon>Spermatophyta</taxon>
        <taxon>Magnoliopsida</taxon>
        <taxon>eudicotyledons</taxon>
        <taxon>Gunneridae</taxon>
        <taxon>Pentapetalae</taxon>
        <taxon>rosids</taxon>
        <taxon>malvids</taxon>
        <taxon>Myrtales</taxon>
        <taxon>Lythraceae</taxon>
        <taxon>Punica</taxon>
    </lineage>
</organism>
<gene>
    <name evidence="1" type="ORF">CDL15_Pgr004202</name>
</gene>
<sequence>MNSSNYERIPKSSIEESSIIVQSGGGMYRLRGQGTFSHCSFVATTTAPLESNLIFQSRNGGSKSSETSTWTGDVVFVLAFFLFCPAAKDSRS</sequence>
<evidence type="ECO:0000313" key="1">
    <source>
        <dbReference type="EMBL" id="OWM83771.1"/>
    </source>
</evidence>
<accession>A0A218XH27</accession>
<dbReference type="Proteomes" id="UP000197138">
    <property type="component" value="Unassembled WGS sequence"/>
</dbReference>
<proteinExistence type="predicted"/>
<comment type="caution">
    <text evidence="1">The sequence shown here is derived from an EMBL/GenBank/DDBJ whole genome shotgun (WGS) entry which is preliminary data.</text>
</comment>
<dbReference type="EMBL" id="MTKT01001810">
    <property type="protein sequence ID" value="OWM83771.1"/>
    <property type="molecule type" value="Genomic_DNA"/>
</dbReference>
<evidence type="ECO:0000313" key="2">
    <source>
        <dbReference type="Proteomes" id="UP000197138"/>
    </source>
</evidence>
<name>A0A218XH27_PUNGR</name>
<reference evidence="2" key="1">
    <citation type="journal article" date="2017" name="Plant J.">
        <title>The pomegranate (Punica granatum L.) genome and the genomics of punicalagin biosynthesis.</title>
        <authorList>
            <person name="Qin G."/>
            <person name="Xu C."/>
            <person name="Ming R."/>
            <person name="Tang H."/>
            <person name="Guyot R."/>
            <person name="Kramer E.M."/>
            <person name="Hu Y."/>
            <person name="Yi X."/>
            <person name="Qi Y."/>
            <person name="Xu X."/>
            <person name="Gao Z."/>
            <person name="Pan H."/>
            <person name="Jian J."/>
            <person name="Tian Y."/>
            <person name="Yue Z."/>
            <person name="Xu Y."/>
        </authorList>
    </citation>
    <scope>NUCLEOTIDE SEQUENCE [LARGE SCALE GENOMIC DNA]</scope>
    <source>
        <strain evidence="2">cv. Dabenzi</strain>
    </source>
</reference>